<dbReference type="Proteomes" id="UP000023152">
    <property type="component" value="Unassembled WGS sequence"/>
</dbReference>
<accession>X6N627</accession>
<feature type="compositionally biased region" description="Basic and acidic residues" evidence="1">
    <location>
        <begin position="57"/>
        <end position="71"/>
    </location>
</feature>
<feature type="non-terminal residue" evidence="3">
    <location>
        <position position="1"/>
    </location>
</feature>
<keyword evidence="2" id="KW-0812">Transmembrane</keyword>
<sequence>YLELKDIMTLRQDNKTDETDSRLNQNNMSISNHWLNEKHVQTHRPNKSPLMTKHRKDNGSGEIKEKDDEKKRKTLTKTATTTTTTIVTSTSTSTTMTTMTKKRKNVESQSVEDKTLHNENVLLKHDSQIDIDDATNNDRSNSNHHLNGGNDESEGDQQKTLASPLAGLKEQDHEGGEDAEAGEAEREDEEEGEEEELNVESYLSVLLQDNTCAHPITDPPHSMDIKTCKAKQSTHLTELFPTMLVIEDNVCRFRHLLDCLFTDQLKALHTNNKQPMEYLKSRNDKAFHYLIAMEYNAKQSKQHLKSVDAITEIEHYIRAFELFRGEEEEEASCGDYIHLFYAAFFVGNFFLFFLFFIFIYLFFFFFDWLVDWLVGCGYTPHTSQKHYRTSNLQKAHEFCSIALRYLRTVHQIVGIHNSCEMQTLVKHNELLNQYDVGIMWDKCVDAFLFAGCIFQANHQYKQAQDMFLSALALSEIYEKNNPGENIAGTYLTSNDESSDLTECIEWCDRLITVIEKMPLAKGMTEKDRTTKLLNTKSFYACVLLQCNSNLHKNKFFFFYALKKKKGKRICTEVLNMTENKDPALMWRFCIYFGIQCAKQKKLCVFFFFAPLPFFLIRLVSQNIKKKKASFLYL</sequence>
<organism evidence="3 4">
    <name type="scientific">Reticulomyxa filosa</name>
    <dbReference type="NCBI Taxonomy" id="46433"/>
    <lineage>
        <taxon>Eukaryota</taxon>
        <taxon>Sar</taxon>
        <taxon>Rhizaria</taxon>
        <taxon>Retaria</taxon>
        <taxon>Foraminifera</taxon>
        <taxon>Monothalamids</taxon>
        <taxon>Reticulomyxidae</taxon>
        <taxon>Reticulomyxa</taxon>
    </lineage>
</organism>
<gene>
    <name evidence="3" type="ORF">RFI_15741</name>
</gene>
<dbReference type="EMBL" id="ASPP01011604">
    <property type="protein sequence ID" value="ETO21461.1"/>
    <property type="molecule type" value="Genomic_DNA"/>
</dbReference>
<feature type="transmembrane region" description="Helical" evidence="2">
    <location>
        <begin position="339"/>
        <end position="363"/>
    </location>
</feature>
<evidence type="ECO:0000313" key="4">
    <source>
        <dbReference type="Proteomes" id="UP000023152"/>
    </source>
</evidence>
<keyword evidence="4" id="KW-1185">Reference proteome</keyword>
<proteinExistence type="predicted"/>
<evidence type="ECO:0000256" key="2">
    <source>
        <dbReference type="SAM" id="Phobius"/>
    </source>
</evidence>
<keyword evidence="2" id="KW-0472">Membrane</keyword>
<name>X6N627_RETFI</name>
<comment type="caution">
    <text evidence="3">The sequence shown here is derived from an EMBL/GenBank/DDBJ whole genome shotgun (WGS) entry which is preliminary data.</text>
</comment>
<feature type="region of interest" description="Disordered" evidence="1">
    <location>
        <begin position="88"/>
        <end position="199"/>
    </location>
</feature>
<protein>
    <submittedName>
        <fullName evidence="3">Uncharacterized protein</fullName>
    </submittedName>
</protein>
<feature type="compositionally biased region" description="Acidic residues" evidence="1">
    <location>
        <begin position="177"/>
        <end position="198"/>
    </location>
</feature>
<feature type="compositionally biased region" description="Basic and acidic residues" evidence="1">
    <location>
        <begin position="111"/>
        <end position="128"/>
    </location>
</feature>
<dbReference type="AlphaFoldDB" id="X6N627"/>
<evidence type="ECO:0000313" key="3">
    <source>
        <dbReference type="EMBL" id="ETO21461.1"/>
    </source>
</evidence>
<feature type="transmembrane region" description="Helical" evidence="2">
    <location>
        <begin position="602"/>
        <end position="620"/>
    </location>
</feature>
<feature type="region of interest" description="Disordered" evidence="1">
    <location>
        <begin position="31"/>
        <end position="76"/>
    </location>
</feature>
<evidence type="ECO:0000256" key="1">
    <source>
        <dbReference type="SAM" id="MobiDB-lite"/>
    </source>
</evidence>
<reference evidence="3 4" key="1">
    <citation type="journal article" date="2013" name="Curr. Biol.">
        <title>The Genome of the Foraminiferan Reticulomyxa filosa.</title>
        <authorList>
            <person name="Glockner G."/>
            <person name="Hulsmann N."/>
            <person name="Schleicher M."/>
            <person name="Noegel A.A."/>
            <person name="Eichinger L."/>
            <person name="Gallinger C."/>
            <person name="Pawlowski J."/>
            <person name="Sierra R."/>
            <person name="Euteneuer U."/>
            <person name="Pillet L."/>
            <person name="Moustafa A."/>
            <person name="Platzer M."/>
            <person name="Groth M."/>
            <person name="Szafranski K."/>
            <person name="Schliwa M."/>
        </authorList>
    </citation>
    <scope>NUCLEOTIDE SEQUENCE [LARGE SCALE GENOMIC DNA]</scope>
</reference>
<feature type="compositionally biased region" description="Low complexity" evidence="1">
    <location>
        <begin position="88"/>
        <end position="99"/>
    </location>
</feature>
<keyword evidence="2" id="KW-1133">Transmembrane helix</keyword>
<feature type="compositionally biased region" description="Basic residues" evidence="1">
    <location>
        <begin position="41"/>
        <end position="56"/>
    </location>
</feature>